<feature type="transmembrane region" description="Helical" evidence="1">
    <location>
        <begin position="150"/>
        <end position="167"/>
    </location>
</feature>
<keyword evidence="1" id="KW-0812">Transmembrane</keyword>
<proteinExistence type="predicted"/>
<feature type="transmembrane region" description="Helical" evidence="1">
    <location>
        <begin position="12"/>
        <end position="39"/>
    </location>
</feature>
<feature type="transmembrane region" description="Helical" evidence="1">
    <location>
        <begin position="51"/>
        <end position="73"/>
    </location>
</feature>
<dbReference type="OrthoDB" id="8402000at2"/>
<gene>
    <name evidence="2" type="ORF">C0Q88_13765</name>
</gene>
<dbReference type="RefSeq" id="WP_102066000.1">
    <property type="nucleotide sequence ID" value="NZ_PKQE01000002.1"/>
</dbReference>
<protein>
    <recommendedName>
        <fullName evidence="4">Transmembrane protein</fullName>
    </recommendedName>
</protein>
<name>A0A2N4TTE0_RALPI</name>
<keyword evidence="1" id="KW-0472">Membrane</keyword>
<evidence type="ECO:0008006" key="4">
    <source>
        <dbReference type="Google" id="ProtNLM"/>
    </source>
</evidence>
<comment type="caution">
    <text evidence="2">The sequence shown here is derived from an EMBL/GenBank/DDBJ whole genome shotgun (WGS) entry which is preliminary data.</text>
</comment>
<keyword evidence="1" id="KW-1133">Transmembrane helix</keyword>
<reference evidence="2 3" key="1">
    <citation type="submission" date="2017-12" db="EMBL/GenBank/DDBJ databases">
        <title>Draft genome sequence of Ralstonia pickettii 52.</title>
        <authorList>
            <person name="Zheng B."/>
        </authorList>
    </citation>
    <scope>NUCLEOTIDE SEQUENCE [LARGE SCALE GENOMIC DNA]</scope>
    <source>
        <strain evidence="2 3">52</strain>
    </source>
</reference>
<dbReference type="EMBL" id="PKQE01000002">
    <property type="protein sequence ID" value="PLC42977.1"/>
    <property type="molecule type" value="Genomic_DNA"/>
</dbReference>
<feature type="transmembrane region" description="Helical" evidence="1">
    <location>
        <begin position="121"/>
        <end position="144"/>
    </location>
</feature>
<dbReference type="AlphaFoldDB" id="A0A2N4TTE0"/>
<dbReference type="Proteomes" id="UP000234456">
    <property type="component" value="Unassembled WGS sequence"/>
</dbReference>
<evidence type="ECO:0000313" key="3">
    <source>
        <dbReference type="Proteomes" id="UP000234456"/>
    </source>
</evidence>
<evidence type="ECO:0000313" key="2">
    <source>
        <dbReference type="EMBL" id="PLC42977.1"/>
    </source>
</evidence>
<organism evidence="2 3">
    <name type="scientific">Ralstonia pickettii</name>
    <name type="common">Burkholderia pickettii</name>
    <dbReference type="NCBI Taxonomy" id="329"/>
    <lineage>
        <taxon>Bacteria</taxon>
        <taxon>Pseudomonadati</taxon>
        <taxon>Pseudomonadota</taxon>
        <taxon>Betaproteobacteria</taxon>
        <taxon>Burkholderiales</taxon>
        <taxon>Burkholderiaceae</taxon>
        <taxon>Ralstonia</taxon>
    </lineage>
</organism>
<evidence type="ECO:0000256" key="1">
    <source>
        <dbReference type="SAM" id="Phobius"/>
    </source>
</evidence>
<sequence>MQRDASSPPRRKAYITLIVVGGAFLVGVVICWSIALHILRTQVRASTPLMAVVGMGWAVLTMTLSMALTMLGARVHAARLGGRRGHVVISGYDPALARDRLIVEGEGVEAVGEADVEITSVLPAVVTAISTLMLAVVTIGLFWVGRTTPMGVFIGGLLCYFMSNWVYRMWPRRKVDGGTAASSGRQ</sequence>
<accession>A0A2N4TTE0</accession>